<proteinExistence type="predicted"/>
<dbReference type="InterPro" id="IPR016040">
    <property type="entry name" value="NAD(P)-bd_dom"/>
</dbReference>
<dbReference type="RefSeq" id="WP_024007438.1">
    <property type="nucleotide sequence ID" value="NZ_KI650984.1"/>
</dbReference>
<organism evidence="2 3">
    <name type="scientific">Advenella kashmirensis W13003</name>
    <dbReference type="NCBI Taxonomy" id="1424334"/>
    <lineage>
        <taxon>Bacteria</taxon>
        <taxon>Pseudomonadati</taxon>
        <taxon>Pseudomonadota</taxon>
        <taxon>Betaproteobacteria</taxon>
        <taxon>Burkholderiales</taxon>
        <taxon>Alcaligenaceae</taxon>
    </lineage>
</organism>
<dbReference type="Pfam" id="PF13460">
    <property type="entry name" value="NAD_binding_10"/>
    <property type="match status" value="1"/>
</dbReference>
<dbReference type="Proteomes" id="UP000018733">
    <property type="component" value="Unassembled WGS sequence"/>
</dbReference>
<dbReference type="PANTHER" id="PTHR43355">
    <property type="entry name" value="FLAVIN REDUCTASE (NADPH)"/>
    <property type="match status" value="1"/>
</dbReference>
<dbReference type="InterPro" id="IPR051606">
    <property type="entry name" value="Polyketide_Oxido-like"/>
</dbReference>
<dbReference type="PANTHER" id="PTHR43355:SF2">
    <property type="entry name" value="FLAVIN REDUCTASE (NADPH)"/>
    <property type="match status" value="1"/>
</dbReference>
<name>V8QMM5_9BURK</name>
<feature type="domain" description="NAD(P)-binding" evidence="1">
    <location>
        <begin position="7"/>
        <end position="192"/>
    </location>
</feature>
<protein>
    <submittedName>
        <fullName evidence="2">3-beta hydroxysteroid dehydrogenase</fullName>
    </submittedName>
</protein>
<dbReference type="STRING" id="1424334.W822_22675"/>
<dbReference type="EMBL" id="AYXT01000015">
    <property type="protein sequence ID" value="ETF00259.1"/>
    <property type="molecule type" value="Genomic_DNA"/>
</dbReference>
<dbReference type="InterPro" id="IPR036291">
    <property type="entry name" value="NAD(P)-bd_dom_sf"/>
</dbReference>
<dbReference type="PATRIC" id="fig|1424334.3.peg.4541"/>
<gene>
    <name evidence="2" type="ORF">W822_22675</name>
</gene>
<dbReference type="Gene3D" id="3.40.50.720">
    <property type="entry name" value="NAD(P)-binding Rossmann-like Domain"/>
    <property type="match status" value="1"/>
</dbReference>
<evidence type="ECO:0000259" key="1">
    <source>
        <dbReference type="Pfam" id="PF13460"/>
    </source>
</evidence>
<dbReference type="HOGENOM" id="CLU_025711_3_1_4"/>
<dbReference type="SUPFAM" id="SSF51735">
    <property type="entry name" value="NAD(P)-binding Rossmann-fold domains"/>
    <property type="match status" value="1"/>
</dbReference>
<dbReference type="AlphaFoldDB" id="V8QMM5"/>
<evidence type="ECO:0000313" key="3">
    <source>
        <dbReference type="Proteomes" id="UP000018733"/>
    </source>
</evidence>
<evidence type="ECO:0000313" key="2">
    <source>
        <dbReference type="EMBL" id="ETF00259.1"/>
    </source>
</evidence>
<accession>V8QMM5</accession>
<dbReference type="GO" id="GO:0016646">
    <property type="term" value="F:oxidoreductase activity, acting on the CH-NH group of donors, NAD or NADP as acceptor"/>
    <property type="evidence" value="ECO:0007669"/>
    <property type="project" value="TreeGrafter"/>
</dbReference>
<dbReference type="OrthoDB" id="7352421at2"/>
<reference evidence="2 3" key="1">
    <citation type="journal article" date="2014" name="Genome Announc.">
        <title>Draft Genome Sequence of Advenella kashmirensis Strain W13003, a Polycyclic Aromatic Hydrocarbon-Degrading Bacterium.</title>
        <authorList>
            <person name="Wang X."/>
            <person name="Jin D."/>
            <person name="Zhou L."/>
            <person name="Wu L."/>
            <person name="An W."/>
            <person name="Zhao L."/>
        </authorList>
    </citation>
    <scope>NUCLEOTIDE SEQUENCE [LARGE SCALE GENOMIC DNA]</scope>
    <source>
        <strain evidence="2 3">W13003</strain>
    </source>
</reference>
<dbReference type="CDD" id="cd05244">
    <property type="entry name" value="BVR-B_like_SDR_a"/>
    <property type="match status" value="1"/>
</dbReference>
<keyword evidence="3" id="KW-1185">Reference proteome</keyword>
<sequence length="203" mass="21915">MKIAIIGVNGRVGSRIAAEALRRGHQVTGVVHSTRTANAPAGVAIVQGDANQPDALAPLLRGHDAVVSAVRFHDLKAAPLLQALKLAEVKRLLVVGGAASLETSPGRILLDSPDFPDAYKSEAVPGKQFLDDLRGEKEVDWTFLSPSAQFEPGERTGKFRIGADQLLADTDGKSHISMEDYAIAMVDELERPRHMRQRFTVGY</sequence>
<comment type="caution">
    <text evidence="2">The sequence shown here is derived from an EMBL/GenBank/DDBJ whole genome shotgun (WGS) entry which is preliminary data.</text>
</comment>
<dbReference type="eggNOG" id="COG2910">
    <property type="taxonomic scope" value="Bacteria"/>
</dbReference>